<dbReference type="RefSeq" id="WP_076569856.1">
    <property type="nucleotide sequence ID" value="NZ_FNOS01000002.1"/>
</dbReference>
<dbReference type="PANTHER" id="PTHR35795:SF1">
    <property type="entry name" value="BIS(5'-NUCLEOSYL)-TETRAPHOSPHATASE, SYMMETRICAL"/>
    <property type="match status" value="1"/>
</dbReference>
<dbReference type="InterPro" id="IPR003607">
    <property type="entry name" value="HD/PDEase_dom"/>
</dbReference>
<dbReference type="InterPro" id="IPR006674">
    <property type="entry name" value="HD_domain"/>
</dbReference>
<dbReference type="SUPFAM" id="SSF109604">
    <property type="entry name" value="HD-domain/PDEase-like"/>
    <property type="match status" value="1"/>
</dbReference>
<dbReference type="GO" id="GO:0016787">
    <property type="term" value="F:hydrolase activity"/>
    <property type="evidence" value="ECO:0007669"/>
    <property type="project" value="UniProtKB-KW"/>
</dbReference>
<dbReference type="Proteomes" id="UP000198647">
    <property type="component" value="Unassembled WGS sequence"/>
</dbReference>
<evidence type="ECO:0000256" key="1">
    <source>
        <dbReference type="ARBA" id="ARBA00012506"/>
    </source>
</evidence>
<accession>A0A1H3DNU1</accession>
<dbReference type="Gene3D" id="1.10.3210.10">
    <property type="entry name" value="Hypothetical protein af1432"/>
    <property type="match status" value="1"/>
</dbReference>
<dbReference type="PANTHER" id="PTHR35795">
    <property type="entry name" value="SLR1885 PROTEIN"/>
    <property type="match status" value="1"/>
</dbReference>
<dbReference type="InterPro" id="IPR051094">
    <property type="entry name" value="Diverse_Catalytic_Enzymes"/>
</dbReference>
<dbReference type="EC" id="3.6.1.41" evidence="1"/>
<comment type="caution">
    <text evidence="8">The sequence shown here is derived from an EMBL/GenBank/DDBJ whole genome shotgun (WGS) entry which is preliminary data.</text>
</comment>
<protein>
    <recommendedName>
        <fullName evidence="1">bis(5'-nucleosyl)-tetraphosphatase (symmetrical)</fullName>
        <ecNumber evidence="1">3.6.1.41</ecNumber>
    </recommendedName>
</protein>
<organism evidence="8 9">
    <name type="scientific">Salimicrobium album</name>
    <dbReference type="NCBI Taxonomy" id="50717"/>
    <lineage>
        <taxon>Bacteria</taxon>
        <taxon>Bacillati</taxon>
        <taxon>Bacillota</taxon>
        <taxon>Bacilli</taxon>
        <taxon>Bacillales</taxon>
        <taxon>Bacillaceae</taxon>
        <taxon>Salimicrobium</taxon>
    </lineage>
</organism>
<dbReference type="Pfam" id="PF01966">
    <property type="entry name" value="HD"/>
    <property type="match status" value="1"/>
</dbReference>
<evidence type="ECO:0000256" key="6">
    <source>
        <dbReference type="ARBA" id="ARBA00049417"/>
    </source>
</evidence>
<dbReference type="CDD" id="cd00077">
    <property type="entry name" value="HDc"/>
    <property type="match status" value="1"/>
</dbReference>
<name>A0A1H3DNU1_9BACI</name>
<keyword evidence="3" id="KW-0547">Nucleotide-binding</keyword>
<gene>
    <name evidence="8" type="ORF">SAMN04488081_1016</name>
</gene>
<dbReference type="EMBL" id="FNOS01000002">
    <property type="protein sequence ID" value="SDX67334.1"/>
    <property type="molecule type" value="Genomic_DNA"/>
</dbReference>
<sequence length="194" mass="22269">MNTNREVLKEFVRPHLTEERFRHTIRVTDTAHQLSGRFGGDSDKIEEAGMLHDYAKFRPKEEMARWISGSVGLPKDLLDYSPVLWHGPVAVKMLEKEWGPLQPEVRTAIASHTTGKAHMSLYDKIIFLADYIEPARAFPGVEDVREIAEESLDRACLAALTNTIGFLMKKKQTVYPDTFHAYNELQRKQEEHYG</sequence>
<keyword evidence="2" id="KW-0479">Metal-binding</keyword>
<evidence type="ECO:0000259" key="7">
    <source>
        <dbReference type="SMART" id="SM00471"/>
    </source>
</evidence>
<feature type="domain" description="HD/PDEase" evidence="7">
    <location>
        <begin position="16"/>
        <end position="144"/>
    </location>
</feature>
<keyword evidence="4 8" id="KW-0378">Hydrolase</keyword>
<evidence type="ECO:0000256" key="5">
    <source>
        <dbReference type="ARBA" id="ARBA00023004"/>
    </source>
</evidence>
<evidence type="ECO:0000256" key="4">
    <source>
        <dbReference type="ARBA" id="ARBA00022801"/>
    </source>
</evidence>
<keyword evidence="5" id="KW-0408">Iron</keyword>
<evidence type="ECO:0000256" key="3">
    <source>
        <dbReference type="ARBA" id="ARBA00022741"/>
    </source>
</evidence>
<comment type="catalytic activity">
    <reaction evidence="6">
        <text>P(1),P(4)-bis(5'-adenosyl) tetraphosphate + H2O = 2 ADP + 2 H(+)</text>
        <dbReference type="Rhea" id="RHEA:24252"/>
        <dbReference type="ChEBI" id="CHEBI:15377"/>
        <dbReference type="ChEBI" id="CHEBI:15378"/>
        <dbReference type="ChEBI" id="CHEBI:58141"/>
        <dbReference type="ChEBI" id="CHEBI:456216"/>
        <dbReference type="EC" id="3.6.1.41"/>
    </reaction>
</comment>
<dbReference type="NCBIfam" id="TIGR00488">
    <property type="entry name" value="bis(5'-nucleosyl)-tetraphosphatase (symmetrical) YqeK"/>
    <property type="match status" value="1"/>
</dbReference>
<dbReference type="InterPro" id="IPR005249">
    <property type="entry name" value="YqeK"/>
</dbReference>
<reference evidence="8 9" key="1">
    <citation type="submission" date="2016-10" db="EMBL/GenBank/DDBJ databases">
        <authorList>
            <person name="Varghese N."/>
            <person name="Submissions S."/>
        </authorList>
    </citation>
    <scope>NUCLEOTIDE SEQUENCE [LARGE SCALE GENOMIC DNA]</scope>
    <source>
        <strain evidence="8 9">DSM 20748</strain>
    </source>
</reference>
<evidence type="ECO:0000313" key="8">
    <source>
        <dbReference type="EMBL" id="SDX67334.1"/>
    </source>
</evidence>
<evidence type="ECO:0000313" key="9">
    <source>
        <dbReference type="Proteomes" id="UP000198647"/>
    </source>
</evidence>
<dbReference type="SMART" id="SM00471">
    <property type="entry name" value="HDc"/>
    <property type="match status" value="1"/>
</dbReference>
<proteinExistence type="predicted"/>
<keyword evidence="9" id="KW-1185">Reference proteome</keyword>
<evidence type="ECO:0000256" key="2">
    <source>
        <dbReference type="ARBA" id="ARBA00022723"/>
    </source>
</evidence>